<feature type="domain" description="AMP-binding enzyme C-terminal" evidence="6">
    <location>
        <begin position="414"/>
        <end position="486"/>
    </location>
</feature>
<evidence type="ECO:0000313" key="7">
    <source>
        <dbReference type="EMBL" id="MBD1380991.1"/>
    </source>
</evidence>
<dbReference type="CDD" id="cd05934">
    <property type="entry name" value="FACL_DitJ_like"/>
    <property type="match status" value="1"/>
</dbReference>
<dbReference type="AlphaFoldDB" id="A0A926NND2"/>
<reference evidence="7" key="1">
    <citation type="submission" date="2020-09" db="EMBL/GenBank/DDBJ databases">
        <title>A novel bacterium of genus Bacillus, isolated from South China Sea.</title>
        <authorList>
            <person name="Huang H."/>
            <person name="Mo K."/>
            <person name="Hu Y."/>
        </authorList>
    </citation>
    <scope>NUCLEOTIDE SEQUENCE</scope>
    <source>
        <strain evidence="7">IB182487</strain>
    </source>
</reference>
<dbReference type="Pfam" id="PF13193">
    <property type="entry name" value="AMP-binding_C"/>
    <property type="match status" value="1"/>
</dbReference>
<protein>
    <submittedName>
        <fullName evidence="7">ATP-dependent acyl-CoA ligase</fullName>
    </submittedName>
</protein>
<dbReference type="GO" id="GO:0005324">
    <property type="term" value="F:long-chain fatty acid transmembrane transporter activity"/>
    <property type="evidence" value="ECO:0007669"/>
    <property type="project" value="TreeGrafter"/>
</dbReference>
<sequence>MAKEDPHKEWLFFEEQIYTFEELNRNVNRVANILSTLEVSKGDKVAIIMANSPEFLNTWFALAKIGAVMVPINTTTKGEMLAYILNHSDAKALFIHDEFYPLYLEIKNQLDNIQHVICVEGANLKNSKMALSYQELFKNSSDIFNADENVKRNDLMCILYTSGTTGLPKGVMLSHNSYFITGEYTAKYIYEFKNGDRIYTCLPLFHVNAQQVTTMPALLTKTPLVLAKKFSASNFWRDMVRYEVTVFKFIGAMLSILYKQQENEFEHQHKVRLATGSPVPKEIWKQCEKRYNIRLLEGYGSTETATACLYNTLQEFRIGSCGKPLPHFDVRIFDENDRELPANQPGEIVVKAFEEHVLMKGYFKMPDKTEEAMRGGWFHTGDRGYRDEDGYFYFVDRMKDSIRRRGENISSYMVEKAITDHPKVLECAAVGVPDELSEEEVMVYIRLQPGEELEPQDLINWCKEHMSSFMIPRYVEFVEDFPRTPTQRIQKYKLRVKGIGQAWDRVKCNLI</sequence>
<dbReference type="InterPro" id="IPR025110">
    <property type="entry name" value="AMP-bd_C"/>
</dbReference>
<name>A0A926NND2_9BACI</name>
<dbReference type="GO" id="GO:0005524">
    <property type="term" value="F:ATP binding"/>
    <property type="evidence" value="ECO:0007669"/>
    <property type="project" value="UniProtKB-KW"/>
</dbReference>
<evidence type="ECO:0000313" key="8">
    <source>
        <dbReference type="Proteomes" id="UP000626844"/>
    </source>
</evidence>
<dbReference type="GO" id="GO:0004467">
    <property type="term" value="F:long-chain fatty acid-CoA ligase activity"/>
    <property type="evidence" value="ECO:0007669"/>
    <property type="project" value="TreeGrafter"/>
</dbReference>
<dbReference type="Pfam" id="PF00501">
    <property type="entry name" value="AMP-binding"/>
    <property type="match status" value="1"/>
</dbReference>
<dbReference type="EMBL" id="JACXAI010000014">
    <property type="protein sequence ID" value="MBD1380991.1"/>
    <property type="molecule type" value="Genomic_DNA"/>
</dbReference>
<evidence type="ECO:0000256" key="4">
    <source>
        <dbReference type="ARBA" id="ARBA00022840"/>
    </source>
</evidence>
<feature type="domain" description="AMP-dependent synthetase/ligase" evidence="5">
    <location>
        <begin position="2"/>
        <end position="363"/>
    </location>
</feature>
<dbReference type="GO" id="GO:0044539">
    <property type="term" value="P:long-chain fatty acid import into cell"/>
    <property type="evidence" value="ECO:0007669"/>
    <property type="project" value="TreeGrafter"/>
</dbReference>
<dbReference type="PROSITE" id="PS00455">
    <property type="entry name" value="AMP_BINDING"/>
    <property type="match status" value="1"/>
</dbReference>
<comment type="similarity">
    <text evidence="1">Belongs to the ATP-dependent AMP-binding enzyme family.</text>
</comment>
<dbReference type="PANTHER" id="PTHR43107">
    <property type="entry name" value="LONG-CHAIN FATTY ACID TRANSPORT PROTEIN"/>
    <property type="match status" value="1"/>
</dbReference>
<dbReference type="InterPro" id="IPR020845">
    <property type="entry name" value="AMP-binding_CS"/>
</dbReference>
<dbReference type="Gene3D" id="3.40.50.12780">
    <property type="entry name" value="N-terminal domain of ligase-like"/>
    <property type="match status" value="1"/>
</dbReference>
<keyword evidence="4" id="KW-0067">ATP-binding</keyword>
<dbReference type="Gene3D" id="3.30.300.30">
    <property type="match status" value="1"/>
</dbReference>
<keyword evidence="8" id="KW-1185">Reference proteome</keyword>
<accession>A0A926NND2</accession>
<comment type="caution">
    <text evidence="7">The sequence shown here is derived from an EMBL/GenBank/DDBJ whole genome shotgun (WGS) entry which is preliminary data.</text>
</comment>
<organism evidence="7 8">
    <name type="scientific">Metabacillus arenae</name>
    <dbReference type="NCBI Taxonomy" id="2771434"/>
    <lineage>
        <taxon>Bacteria</taxon>
        <taxon>Bacillati</taxon>
        <taxon>Bacillota</taxon>
        <taxon>Bacilli</taxon>
        <taxon>Bacillales</taxon>
        <taxon>Bacillaceae</taxon>
        <taxon>Metabacillus</taxon>
    </lineage>
</organism>
<keyword evidence="3" id="KW-0547">Nucleotide-binding</keyword>
<gene>
    <name evidence="7" type="ORF">IC621_12180</name>
</gene>
<evidence type="ECO:0000259" key="5">
    <source>
        <dbReference type="Pfam" id="PF00501"/>
    </source>
</evidence>
<keyword evidence="2 7" id="KW-0436">Ligase</keyword>
<dbReference type="RefSeq" id="WP_191158585.1">
    <property type="nucleotide sequence ID" value="NZ_JACXAI010000014.1"/>
</dbReference>
<evidence type="ECO:0000256" key="1">
    <source>
        <dbReference type="ARBA" id="ARBA00006432"/>
    </source>
</evidence>
<evidence type="ECO:0000259" key="6">
    <source>
        <dbReference type="Pfam" id="PF13193"/>
    </source>
</evidence>
<dbReference type="InterPro" id="IPR042099">
    <property type="entry name" value="ANL_N_sf"/>
</dbReference>
<dbReference type="GO" id="GO:0005886">
    <property type="term" value="C:plasma membrane"/>
    <property type="evidence" value="ECO:0007669"/>
    <property type="project" value="TreeGrafter"/>
</dbReference>
<dbReference type="InterPro" id="IPR045851">
    <property type="entry name" value="AMP-bd_C_sf"/>
</dbReference>
<proteinExistence type="inferred from homology"/>
<evidence type="ECO:0000256" key="2">
    <source>
        <dbReference type="ARBA" id="ARBA00022598"/>
    </source>
</evidence>
<dbReference type="Proteomes" id="UP000626844">
    <property type="component" value="Unassembled WGS sequence"/>
</dbReference>
<dbReference type="PANTHER" id="PTHR43107:SF15">
    <property type="entry name" value="FATTY ACID TRANSPORT PROTEIN 3, ISOFORM A"/>
    <property type="match status" value="1"/>
</dbReference>
<dbReference type="SUPFAM" id="SSF56801">
    <property type="entry name" value="Acetyl-CoA synthetase-like"/>
    <property type="match status" value="1"/>
</dbReference>
<dbReference type="InterPro" id="IPR000873">
    <property type="entry name" value="AMP-dep_synth/lig_dom"/>
</dbReference>
<evidence type="ECO:0000256" key="3">
    <source>
        <dbReference type="ARBA" id="ARBA00022741"/>
    </source>
</evidence>